<keyword evidence="6" id="KW-1185">Reference proteome</keyword>
<feature type="domain" description="Teneurin-like YD-shell" evidence="4">
    <location>
        <begin position="180"/>
        <end position="252"/>
    </location>
</feature>
<feature type="chain" id="PRO_5023037598" evidence="2">
    <location>
        <begin position="27"/>
        <end position="778"/>
    </location>
</feature>
<evidence type="ECO:0000313" key="6">
    <source>
        <dbReference type="Proteomes" id="UP000323164"/>
    </source>
</evidence>
<dbReference type="AlphaFoldDB" id="A0A5D8Z1T5"/>
<organism evidence="5 6">
    <name type="scientific">Cognatilysobacter lacus</name>
    <dbReference type="NCBI Taxonomy" id="1643323"/>
    <lineage>
        <taxon>Bacteria</taxon>
        <taxon>Pseudomonadati</taxon>
        <taxon>Pseudomonadota</taxon>
        <taxon>Gammaproteobacteria</taxon>
        <taxon>Lysobacterales</taxon>
        <taxon>Lysobacteraceae</taxon>
        <taxon>Cognatilysobacter</taxon>
    </lineage>
</organism>
<dbReference type="InterPro" id="IPR045351">
    <property type="entry name" value="DUF6531"/>
</dbReference>
<dbReference type="Pfam" id="PF20148">
    <property type="entry name" value="DUF6531"/>
    <property type="match status" value="1"/>
</dbReference>
<dbReference type="Gene3D" id="2.180.10.10">
    <property type="entry name" value="RHS repeat-associated core"/>
    <property type="match status" value="2"/>
</dbReference>
<feature type="signal peptide" evidence="2">
    <location>
        <begin position="1"/>
        <end position="26"/>
    </location>
</feature>
<feature type="domain" description="DUF6531" evidence="3">
    <location>
        <begin position="45"/>
        <end position="120"/>
    </location>
</feature>
<dbReference type="Pfam" id="PF05593">
    <property type="entry name" value="RHS_repeat"/>
    <property type="match status" value="4"/>
</dbReference>
<dbReference type="OrthoDB" id="9816400at2"/>
<dbReference type="Pfam" id="PF25023">
    <property type="entry name" value="TEN_YD-shell"/>
    <property type="match status" value="1"/>
</dbReference>
<proteinExistence type="predicted"/>
<sequence length="778" mass="83802">MDSNSLHRWTIALGLLACFAASNATAKSAMVGPDIPGVAVSNYVGNPINVATGNKYQAESDISVSALLEFTRHYNSQQTLVSTMGPDWTHSYSSHVSTSAASDGTSVADVLRPTGQQLRFRLVNGAWQGDPNVSQTLVALTDAGGTQTGWEWRDLRAKRIEQFDLAGRLVRISLLDGRWAAVSYDTAGLLQRVQQDDGRALSFNYDASNRLARIVTPDGGETIFDYDTSGRLSGVLYPGGATRTYQYNESAYTSWMNYPTLLTGISDNGVRYATYGYDESARAVSTEHAGGVEKYTVVRNADGSATVTTPTGATEQRQFVTNFETPTAQAITRSCTDGCAAASTAYQYDANGYVSQKVEAGVTTGFTNDAQGRVTQRIEAVGTAQQRTIQTDWNSSFGVPTERRTYNASNTLIARATWTLNSRGQPLSTTVSDPVLAISRTSATTYCEQPDVDAGTCPRIGLVTKVDGPRTDVSDITTYTYRMADAVGCDTAPTTCAYRRGDLWKVTNAKGQVVETLAYDGAGRPLSMKDANGVVTDLEYNARGWLTASKVRGADTSVETDDVITRMDYLPTGLVQKVTQPDGASTTFEYDAAHRLTAIANNVGDRIDYVLDNAGKRTKEDTKDAQGNLRRALSRVYNQLGQLQAANDAYGYGPTMTYDASGNADIVKDAKGRLTDNDSDPLNRLTRTLQDTAGIKAETKFGYDALDNLTAVVDPKGLTTGYTYNGLGDLTKLVSPDTGTTSYTYDSAGNLKTKLDARGSTKQATYAYDVLNRLTGVS</sequence>
<gene>
    <name evidence="5" type="ORF">FW784_09225</name>
</gene>
<evidence type="ECO:0000256" key="2">
    <source>
        <dbReference type="SAM" id="SignalP"/>
    </source>
</evidence>
<accession>A0A5D8Z1T5</accession>
<dbReference type="InterPro" id="IPR031325">
    <property type="entry name" value="RHS_repeat"/>
</dbReference>
<dbReference type="PANTHER" id="PTHR32305">
    <property type="match status" value="1"/>
</dbReference>
<feature type="non-terminal residue" evidence="5">
    <location>
        <position position="778"/>
    </location>
</feature>
<name>A0A5D8Z1T5_9GAMM</name>
<keyword evidence="2" id="KW-0732">Signal</keyword>
<evidence type="ECO:0000256" key="1">
    <source>
        <dbReference type="ARBA" id="ARBA00022737"/>
    </source>
</evidence>
<dbReference type="NCBIfam" id="TIGR01643">
    <property type="entry name" value="YD_repeat_2x"/>
    <property type="match status" value="5"/>
</dbReference>
<evidence type="ECO:0000259" key="4">
    <source>
        <dbReference type="Pfam" id="PF25023"/>
    </source>
</evidence>
<dbReference type="EMBL" id="VTRV01000093">
    <property type="protein sequence ID" value="TZF88948.1"/>
    <property type="molecule type" value="Genomic_DNA"/>
</dbReference>
<reference evidence="5 6" key="1">
    <citation type="submission" date="2019-08" db="EMBL/GenBank/DDBJ databases">
        <title>Draft genome sequence of Lysobacter sp. UKS-15.</title>
        <authorList>
            <person name="Im W.-T."/>
        </authorList>
    </citation>
    <scope>NUCLEOTIDE SEQUENCE [LARGE SCALE GENOMIC DNA]</scope>
    <source>
        <strain evidence="5 6">UKS-15</strain>
    </source>
</reference>
<comment type="caution">
    <text evidence="5">The sequence shown here is derived from an EMBL/GenBank/DDBJ whole genome shotgun (WGS) entry which is preliminary data.</text>
</comment>
<dbReference type="InterPro" id="IPR050708">
    <property type="entry name" value="T6SS_VgrG/RHS"/>
</dbReference>
<evidence type="ECO:0000313" key="5">
    <source>
        <dbReference type="EMBL" id="TZF88948.1"/>
    </source>
</evidence>
<dbReference type="Proteomes" id="UP000323164">
    <property type="component" value="Unassembled WGS sequence"/>
</dbReference>
<protein>
    <submittedName>
        <fullName evidence="5">RHS repeat protein</fullName>
    </submittedName>
</protein>
<dbReference type="PANTHER" id="PTHR32305:SF15">
    <property type="entry name" value="PROTEIN RHSA-RELATED"/>
    <property type="match status" value="1"/>
</dbReference>
<evidence type="ECO:0000259" key="3">
    <source>
        <dbReference type="Pfam" id="PF20148"/>
    </source>
</evidence>
<dbReference type="InterPro" id="IPR006530">
    <property type="entry name" value="YD"/>
</dbReference>
<keyword evidence="1" id="KW-0677">Repeat</keyword>
<dbReference type="RefSeq" id="WP_149353055.1">
    <property type="nucleotide sequence ID" value="NZ_VTRV01000093.1"/>
</dbReference>
<dbReference type="InterPro" id="IPR056823">
    <property type="entry name" value="TEN-like_YD-shell"/>
</dbReference>